<dbReference type="RefSeq" id="WP_204414777.1">
    <property type="nucleotide sequence ID" value="NZ_JAFBED010000003.1"/>
</dbReference>
<protein>
    <submittedName>
        <fullName evidence="1">Sporulation-control protein</fullName>
    </submittedName>
</protein>
<evidence type="ECO:0000313" key="1">
    <source>
        <dbReference type="EMBL" id="MBM7619612.1"/>
    </source>
</evidence>
<comment type="caution">
    <text evidence="1">The sequence shown here is derived from an EMBL/GenBank/DDBJ whole genome shotgun (WGS) entry which is preliminary data.</text>
</comment>
<name>A0ABS2NY89_9BACI</name>
<accession>A0ABS2NY89</accession>
<evidence type="ECO:0000313" key="2">
    <source>
        <dbReference type="Proteomes" id="UP000737402"/>
    </source>
</evidence>
<dbReference type="InterPro" id="IPR009776">
    <property type="entry name" value="Spore_0_M"/>
</dbReference>
<proteinExistence type="predicted"/>
<keyword evidence="2" id="KW-1185">Reference proteome</keyword>
<dbReference type="Proteomes" id="UP000737402">
    <property type="component" value="Unassembled WGS sequence"/>
</dbReference>
<dbReference type="EMBL" id="JAFBED010000003">
    <property type="protein sequence ID" value="MBM7619612.1"/>
    <property type="molecule type" value="Genomic_DNA"/>
</dbReference>
<reference evidence="1 2" key="1">
    <citation type="submission" date="2021-01" db="EMBL/GenBank/DDBJ databases">
        <title>Genomic Encyclopedia of Type Strains, Phase IV (KMG-IV): sequencing the most valuable type-strain genomes for metagenomic binning, comparative biology and taxonomic classification.</title>
        <authorList>
            <person name="Goeker M."/>
        </authorList>
    </citation>
    <scope>NUCLEOTIDE SEQUENCE [LARGE SCALE GENOMIC DNA]</scope>
    <source>
        <strain evidence="1 2">DSM 25879</strain>
    </source>
</reference>
<organism evidence="1 2">
    <name type="scientific">Sutcliffiella tianshenii</name>
    <dbReference type="NCBI Taxonomy" id="1463404"/>
    <lineage>
        <taxon>Bacteria</taxon>
        <taxon>Bacillati</taxon>
        <taxon>Bacillota</taxon>
        <taxon>Bacilli</taxon>
        <taxon>Bacillales</taxon>
        <taxon>Bacillaceae</taxon>
        <taxon>Sutcliffiella</taxon>
    </lineage>
</organism>
<sequence length="128" mass="14562">MIKKMMSYIKGGSPNVDLILKKSEMKPGETVSGAFHVENGWNRQAIKRLECDLVKELQGNKVVTVDSVTTILMSETMEAKEKTEYPFSYRLPEDLTPTSEGLTYRLNTRLVLEDDIKRNDHDEIIVLG</sequence>
<gene>
    <name evidence="1" type="ORF">JOC95_001464</name>
</gene>
<dbReference type="Pfam" id="PF07070">
    <property type="entry name" value="Spo0M"/>
    <property type="match status" value="1"/>
</dbReference>